<evidence type="ECO:0000313" key="12">
    <source>
        <dbReference type="Proteomes" id="UP000694564"/>
    </source>
</evidence>
<dbReference type="PROSITE" id="PS51294">
    <property type="entry name" value="HTH_MYB"/>
    <property type="match status" value="2"/>
</dbReference>
<feature type="domain" description="HTH myb-type" evidence="10">
    <location>
        <begin position="448"/>
        <end position="503"/>
    </location>
</feature>
<organism evidence="11 12">
    <name type="scientific">Sciurus vulgaris</name>
    <name type="common">Eurasian red squirrel</name>
    <dbReference type="NCBI Taxonomy" id="55149"/>
    <lineage>
        <taxon>Eukaryota</taxon>
        <taxon>Metazoa</taxon>
        <taxon>Chordata</taxon>
        <taxon>Craniata</taxon>
        <taxon>Vertebrata</taxon>
        <taxon>Euteleostomi</taxon>
        <taxon>Mammalia</taxon>
        <taxon>Eutheria</taxon>
        <taxon>Euarchontoglires</taxon>
        <taxon>Glires</taxon>
        <taxon>Rodentia</taxon>
        <taxon>Sciuromorpha</taxon>
        <taxon>Sciuridae</taxon>
        <taxon>Sciurinae</taxon>
        <taxon>Sciurini</taxon>
        <taxon>Sciurus</taxon>
    </lineage>
</organism>
<dbReference type="GeneTree" id="ENSGT00940000160404"/>
<keyword evidence="3" id="KW-0238">DNA-binding</keyword>
<evidence type="ECO:0000256" key="4">
    <source>
        <dbReference type="ARBA" id="ARBA00023163"/>
    </source>
</evidence>
<keyword evidence="1" id="KW-0677">Repeat</keyword>
<evidence type="ECO:0000256" key="6">
    <source>
        <dbReference type="SAM" id="Coils"/>
    </source>
</evidence>
<dbReference type="Pfam" id="PF00249">
    <property type="entry name" value="Myb_DNA-binding"/>
    <property type="match status" value="1"/>
</dbReference>
<evidence type="ECO:0000256" key="3">
    <source>
        <dbReference type="ARBA" id="ARBA00023125"/>
    </source>
</evidence>
<dbReference type="GO" id="GO:0042795">
    <property type="term" value="P:snRNA transcription by RNA polymerase II"/>
    <property type="evidence" value="ECO:0007669"/>
    <property type="project" value="TreeGrafter"/>
</dbReference>
<feature type="region of interest" description="Disordered" evidence="7">
    <location>
        <begin position="1236"/>
        <end position="1326"/>
    </location>
</feature>
<keyword evidence="2" id="KW-0805">Transcription regulation</keyword>
<feature type="compositionally biased region" description="Acidic residues" evidence="7">
    <location>
        <begin position="1240"/>
        <end position="1253"/>
    </location>
</feature>
<dbReference type="SUPFAM" id="SSF46689">
    <property type="entry name" value="Homeodomain-like"/>
    <property type="match status" value="2"/>
</dbReference>
<name>A0A8D2E0C2_SCIVU</name>
<feature type="compositionally biased region" description="Acidic residues" evidence="7">
    <location>
        <begin position="37"/>
        <end position="52"/>
    </location>
</feature>
<feature type="region of interest" description="Disordered" evidence="7">
    <location>
        <begin position="24"/>
        <end position="81"/>
    </location>
</feature>
<keyword evidence="5" id="KW-0539">Nucleus</keyword>
<accession>A0A8D2E0C2</accession>
<dbReference type="FunFam" id="1.10.10.60:FF:000321">
    <property type="entry name" value="Small nuclear RNA-activating complex, polypeptide 4"/>
    <property type="match status" value="1"/>
</dbReference>
<dbReference type="CDD" id="cd00167">
    <property type="entry name" value="SANT"/>
    <property type="match status" value="3"/>
</dbReference>
<feature type="domain" description="Myb-like" evidence="8">
    <location>
        <begin position="344"/>
        <end position="395"/>
    </location>
</feature>
<feature type="region of interest" description="Disordered" evidence="7">
    <location>
        <begin position="901"/>
        <end position="944"/>
    </location>
</feature>
<dbReference type="PANTHER" id="PTHR46621:SF1">
    <property type="entry name" value="SNRNA-ACTIVATING PROTEIN COMPLEX SUBUNIT 4"/>
    <property type="match status" value="1"/>
</dbReference>
<dbReference type="Gene3D" id="1.10.10.60">
    <property type="entry name" value="Homeodomain-like"/>
    <property type="match status" value="4"/>
</dbReference>
<dbReference type="InterPro" id="IPR051575">
    <property type="entry name" value="Myb-like_DNA-bd"/>
</dbReference>
<keyword evidence="4" id="KW-0804">Transcription</keyword>
<reference evidence="11" key="2">
    <citation type="submission" date="2025-09" db="UniProtKB">
        <authorList>
            <consortium name="Ensembl"/>
        </authorList>
    </citation>
    <scope>IDENTIFICATION</scope>
</reference>
<proteinExistence type="predicted"/>
<feature type="region of interest" description="Disordered" evidence="7">
    <location>
        <begin position="514"/>
        <end position="554"/>
    </location>
</feature>
<dbReference type="PROSITE" id="PS51293">
    <property type="entry name" value="SANT"/>
    <property type="match status" value="1"/>
</dbReference>
<dbReference type="InterPro" id="IPR001005">
    <property type="entry name" value="SANT/Myb"/>
</dbReference>
<dbReference type="Proteomes" id="UP000694564">
    <property type="component" value="Chromosome 15"/>
</dbReference>
<keyword evidence="6" id="KW-0175">Coiled coil</keyword>
<evidence type="ECO:0000259" key="9">
    <source>
        <dbReference type="PROSITE" id="PS51293"/>
    </source>
</evidence>
<dbReference type="GO" id="GO:0001006">
    <property type="term" value="F:RNA polymerase III type 3 promoter sequence-specific DNA binding"/>
    <property type="evidence" value="ECO:0007669"/>
    <property type="project" value="TreeGrafter"/>
</dbReference>
<dbReference type="PANTHER" id="PTHR46621">
    <property type="entry name" value="SNRNA-ACTIVATING PROTEIN COMPLEX SUBUNIT 4"/>
    <property type="match status" value="1"/>
</dbReference>
<evidence type="ECO:0000256" key="2">
    <source>
        <dbReference type="ARBA" id="ARBA00023015"/>
    </source>
</evidence>
<dbReference type="GO" id="GO:0042796">
    <property type="term" value="P:snRNA transcription by RNA polymerase III"/>
    <property type="evidence" value="ECO:0007669"/>
    <property type="project" value="TreeGrafter"/>
</dbReference>
<evidence type="ECO:0000256" key="7">
    <source>
        <dbReference type="SAM" id="MobiDB-lite"/>
    </source>
</evidence>
<feature type="compositionally biased region" description="Low complexity" evidence="7">
    <location>
        <begin position="24"/>
        <end position="36"/>
    </location>
</feature>
<feature type="domain" description="Myb-like" evidence="8">
    <location>
        <begin position="396"/>
        <end position="447"/>
    </location>
</feature>
<feature type="region of interest" description="Disordered" evidence="7">
    <location>
        <begin position="660"/>
        <end position="682"/>
    </location>
</feature>
<dbReference type="GO" id="GO:0019185">
    <property type="term" value="C:snRNA-activating protein complex"/>
    <property type="evidence" value="ECO:0007669"/>
    <property type="project" value="TreeGrafter"/>
</dbReference>
<dbReference type="GO" id="GO:0000978">
    <property type="term" value="F:RNA polymerase II cis-regulatory region sequence-specific DNA binding"/>
    <property type="evidence" value="ECO:0007669"/>
    <property type="project" value="TreeGrafter"/>
</dbReference>
<feature type="coiled-coil region" evidence="6">
    <location>
        <begin position="221"/>
        <end position="248"/>
    </location>
</feature>
<feature type="domain" description="Myb-like" evidence="8">
    <location>
        <begin position="289"/>
        <end position="341"/>
    </location>
</feature>
<feature type="domain" description="SANT" evidence="9">
    <location>
        <begin position="451"/>
        <end position="494"/>
    </location>
</feature>
<feature type="compositionally biased region" description="Low complexity" evidence="7">
    <location>
        <begin position="1098"/>
        <end position="1108"/>
    </location>
</feature>
<dbReference type="PROSITE" id="PS50090">
    <property type="entry name" value="MYB_LIKE"/>
    <property type="match status" value="4"/>
</dbReference>
<dbReference type="Pfam" id="PF13921">
    <property type="entry name" value="Myb_DNA-bind_6"/>
    <property type="match status" value="1"/>
</dbReference>
<feature type="region of interest" description="Disordered" evidence="7">
    <location>
        <begin position="1062"/>
        <end position="1110"/>
    </location>
</feature>
<feature type="region of interest" description="Disordered" evidence="7">
    <location>
        <begin position="632"/>
        <end position="651"/>
    </location>
</feature>
<evidence type="ECO:0000313" key="11">
    <source>
        <dbReference type="Ensembl" id="ENSSVLP00005032348.1"/>
    </source>
</evidence>
<evidence type="ECO:0000259" key="8">
    <source>
        <dbReference type="PROSITE" id="PS50090"/>
    </source>
</evidence>
<dbReference type="InterPro" id="IPR009057">
    <property type="entry name" value="Homeodomain-like_sf"/>
</dbReference>
<evidence type="ECO:0000256" key="1">
    <source>
        <dbReference type="ARBA" id="ARBA00022737"/>
    </source>
</evidence>
<keyword evidence="12" id="KW-1185">Reference proteome</keyword>
<sequence>MDVDAEREKITKEIKKLERILDPSSSSIHVEVSESSLDSDSDADSLPSEDLDAAVPPILEEERWGEASNDEEDPKDKALPEDPETCLQLNMVYQEVIQEKLAEVSLLLAQNREQQEEILWDLAGSRGPRVKDGKSLPPNMYIGHFMKPYFKDRVTGVGPPANEETREKAAQGIKAFEELLVTKWKHWEKALLRKSVVSDRLQRLLQPKLLKLEYLHQKQSRVSSESERQALEKQVRETEKEIQDINQLPEEALLGNRLDNHDWEKISNVHFEGGRSAEEIRKFWQSSEHPSINKQEWSMEEVEQLRAIAATRGHLEWHLVAEELGTSRSAFQCLQKFQQHNKALKRKEWTEEEDRMLTQLVQEMRVGSHIPYRRIVYYMEGRDSMQLIYRWTKSLDPNLKKGFWAPEEDALTAVTTRYHLSQDWFKIREEVPGRSDAQCRDRYLRRLHFSLKKGRWNAKEEEQLMELIEKHGVGHWAKIAAELPHRSGAQCLSKWKVMAGVRYLRRRRPCRRVRWSSGSSSGGGSYSSGGSSSSSSEDPETELEETQKGHRVLLPPQYMVPDMDLWVPARQNTNQLWSGGARGCSGHPAAFTGPSKESDATQGDNREMSTPALAPRELSQREAPSRIHSTILRGVQDPHSADTHPASLEEGPGAFSLQKERLRQPAPPDSPPGPGPGDNMAGPYLWQLRHGTFQNGQQRRKYTLHRRLLERRLLFAVTPWVGDITLPSTQAPSRPAAVLTRADGIRMQLEHAPLASTPVFTLLIQLLQIDTAGCMDVVRERKAQTPTPLRPGTRGPPACLPQVAASVARNGLGCLFPNTPNWNATKSAGHKGSTGLESCQATFTSSQVPAPVPRGPRPKPKTVSELLREKRLREARARKATQGPPLPPQLLVSPVILRPPILPAPQSQGPLATGPVSSTDCSGPGASVAASACPSGSWQETGVSAKDEGLPTLHALPLSPAPSPGPVPVVCPLSSLGQSQAPTTSRKQGLPDAPPFFPAAPSPTQLPIQPLNLTPALGTHTSGPPLAASIPLPVTWVLTAQGLLPVPVPAVVGLPGPVKTPGSTGLPAELPPPPTESPACSSQLHASADTEPPGGPLGLEKPQLPGPEKGALELGLLSQESEAAIRQWLRGQEGVRVPPLGNRLPYQPPTLSSLRALSNLLVHKKALEQKAASLVASGAAGALQASLELVRRQLQDNPAYLLLKARFLAAFTLPALLATLAPHGIRTTLSVATRATLSQSEEEEDLSEQELQDSDSWLGCESNGTQAGPAGTVPVQVTHLPSSGHLFQGALDSGEGSVPSHLDTSDDLDVLRTRRARHTRKQRPLL</sequence>
<reference evidence="11" key="1">
    <citation type="submission" date="2025-08" db="UniProtKB">
        <authorList>
            <consortium name="Ensembl"/>
        </authorList>
    </citation>
    <scope>IDENTIFICATION</scope>
</reference>
<feature type="compositionally biased region" description="Polar residues" evidence="7">
    <location>
        <begin position="905"/>
        <end position="921"/>
    </location>
</feature>
<feature type="domain" description="Myb-like" evidence="8">
    <location>
        <begin position="448"/>
        <end position="499"/>
    </location>
</feature>
<dbReference type="SMART" id="SM00717">
    <property type="entry name" value="SANT"/>
    <property type="match status" value="5"/>
</dbReference>
<dbReference type="OrthoDB" id="2143914at2759"/>
<dbReference type="InterPro" id="IPR017884">
    <property type="entry name" value="SANT_dom"/>
</dbReference>
<protein>
    <submittedName>
        <fullName evidence="11">Small nuclear RNA activating complex polypeptide 4</fullName>
    </submittedName>
</protein>
<dbReference type="Ensembl" id="ENSSVLT00005035890.1">
    <property type="protein sequence ID" value="ENSSVLP00005032348.1"/>
    <property type="gene ID" value="ENSSVLG00005025357.1"/>
</dbReference>
<evidence type="ECO:0000256" key="5">
    <source>
        <dbReference type="ARBA" id="ARBA00023242"/>
    </source>
</evidence>
<feature type="compositionally biased region" description="Pro residues" evidence="7">
    <location>
        <begin position="665"/>
        <end position="675"/>
    </location>
</feature>
<feature type="region of interest" description="Disordered" evidence="7">
    <location>
        <begin position="577"/>
        <end position="623"/>
    </location>
</feature>
<gene>
    <name evidence="11" type="primary">SNAPC4</name>
</gene>
<feature type="domain" description="HTH myb-type" evidence="10">
    <location>
        <begin position="341"/>
        <end position="399"/>
    </location>
</feature>
<feature type="compositionally biased region" description="Basic and acidic residues" evidence="7">
    <location>
        <begin position="596"/>
        <end position="607"/>
    </location>
</feature>
<feature type="region of interest" description="Disordered" evidence="7">
    <location>
        <begin position="842"/>
        <end position="865"/>
    </location>
</feature>
<dbReference type="InterPro" id="IPR017930">
    <property type="entry name" value="Myb_dom"/>
</dbReference>
<feature type="compositionally biased region" description="Basic residues" evidence="7">
    <location>
        <begin position="1313"/>
        <end position="1326"/>
    </location>
</feature>
<dbReference type="FunFam" id="1.10.10.60:FF:000314">
    <property type="entry name" value="Small nuclear RNA-activating complex, polypeptide 4"/>
    <property type="match status" value="1"/>
</dbReference>
<evidence type="ECO:0000259" key="10">
    <source>
        <dbReference type="PROSITE" id="PS51294"/>
    </source>
</evidence>